<dbReference type="Pfam" id="PF02120">
    <property type="entry name" value="Flg_hook"/>
    <property type="match status" value="1"/>
</dbReference>
<comment type="caution">
    <text evidence="3">The sequence shown here is derived from an EMBL/GenBank/DDBJ whole genome shotgun (WGS) entry which is preliminary data.</text>
</comment>
<dbReference type="InterPro" id="IPR021136">
    <property type="entry name" value="Flagellar_hook_control-like_C"/>
</dbReference>
<evidence type="ECO:0000259" key="2">
    <source>
        <dbReference type="Pfam" id="PF02120"/>
    </source>
</evidence>
<evidence type="ECO:0000313" key="3">
    <source>
        <dbReference type="EMBL" id="PAD84242.1"/>
    </source>
</evidence>
<protein>
    <recommendedName>
        <fullName evidence="2">Flagellar hook-length control protein-like C-terminal domain-containing protein</fullName>
    </recommendedName>
</protein>
<dbReference type="PANTHER" id="PTHR37533:SF2">
    <property type="entry name" value="FLAGELLAR HOOK-LENGTH CONTROL PROTEIN"/>
    <property type="match status" value="1"/>
</dbReference>
<gene>
    <name evidence="3" type="ORF">CHH57_04940</name>
</gene>
<name>A0AA91TUG8_NIACI</name>
<dbReference type="InterPro" id="IPR052563">
    <property type="entry name" value="FliK"/>
</dbReference>
<reference evidence="3 4" key="1">
    <citation type="submission" date="2017-07" db="EMBL/GenBank/DDBJ databases">
        <title>Isolation and whole genome analysis of endospore-forming bacteria from heroin.</title>
        <authorList>
            <person name="Kalinowski J."/>
            <person name="Ahrens B."/>
            <person name="Al-Dilaimi A."/>
            <person name="Winkler A."/>
            <person name="Wibberg D."/>
            <person name="Schleenbecker U."/>
            <person name="Ruckert C."/>
            <person name="Wolfel R."/>
            <person name="Grass G."/>
        </authorList>
    </citation>
    <scope>NUCLEOTIDE SEQUENCE [LARGE SCALE GENOMIC DNA]</scope>
    <source>
        <strain evidence="3 4">7521-2</strain>
    </source>
</reference>
<dbReference type="Gene3D" id="3.30.750.140">
    <property type="match status" value="1"/>
</dbReference>
<dbReference type="InterPro" id="IPR038610">
    <property type="entry name" value="FliK-like_C_sf"/>
</dbReference>
<dbReference type="CDD" id="cd17470">
    <property type="entry name" value="T3SS_Flik_C"/>
    <property type="match status" value="1"/>
</dbReference>
<feature type="region of interest" description="Disordered" evidence="1">
    <location>
        <begin position="524"/>
        <end position="558"/>
    </location>
</feature>
<dbReference type="RefSeq" id="WP_095329189.1">
    <property type="nucleotide sequence ID" value="NZ_JAPWCI010000007.1"/>
</dbReference>
<feature type="compositionally biased region" description="Basic and acidic residues" evidence="1">
    <location>
        <begin position="526"/>
        <end position="554"/>
    </location>
</feature>
<sequence length="567" mass="63354">MQLELINSLRKVEVASGNKGMLNEKLGGKFLLLINSLQTTNQQEKSSPKVAQDQQKEGLNQLLALLSSSSKEIPNEEISMSLEKLWNTYYDISDQSGINDLEATDMEGIIAATFIKIENKITQVLIEGQNSRITPEMFNHTELPDLFSDLKLLEKTVKSLPDLTINEKIAETVEDLQGFILSLNNFLEQNMYSNESIAGTVQSAEQNVEPFVEGERERKKVAAYTMITSEAISGKENLVSGASIVKEIENQKVVNNGILKNSTGNSLSEDIAKTKNIESVINHNMEDFPNVFSKFDTKLLALQNSLLQENKNIIGCEQKRTTQAYLNQEAETENHVIAATTELKTIISSILGKLDKQLVEKNTILPKMVNPIMVSSLRKSGELLGSNTEIKGNVEVGEGDTDTKILSSIPTTFLKQDPLMLLSDSGEAIHSKRVEEQFVKILANSTFTKTSDMQKLTIRLAPDHLGSIRIEITQNEGNMIARIITANTEAKDVLEKQLTSLKHGLTAQNLQVDKVDIVVSPQPQDRLQRDQQQEQQHPHQQREKKDENDDENKQKASFIEELLNIEV</sequence>
<proteinExistence type="predicted"/>
<feature type="domain" description="Flagellar hook-length control protein-like C-terminal" evidence="2">
    <location>
        <begin position="450"/>
        <end position="525"/>
    </location>
</feature>
<organism evidence="3 4">
    <name type="scientific">Niallia circulans</name>
    <name type="common">Bacillus circulans</name>
    <dbReference type="NCBI Taxonomy" id="1397"/>
    <lineage>
        <taxon>Bacteria</taxon>
        <taxon>Bacillati</taxon>
        <taxon>Bacillota</taxon>
        <taxon>Bacilli</taxon>
        <taxon>Bacillales</taxon>
        <taxon>Bacillaceae</taxon>
        <taxon>Niallia</taxon>
    </lineage>
</organism>
<dbReference type="EMBL" id="NPBQ01000030">
    <property type="protein sequence ID" value="PAD84242.1"/>
    <property type="molecule type" value="Genomic_DNA"/>
</dbReference>
<dbReference type="AlphaFoldDB" id="A0AA91TUG8"/>
<accession>A0AA91TUG8</accession>
<evidence type="ECO:0000256" key="1">
    <source>
        <dbReference type="SAM" id="MobiDB-lite"/>
    </source>
</evidence>
<dbReference type="PANTHER" id="PTHR37533">
    <property type="entry name" value="FLAGELLAR HOOK-LENGTH CONTROL PROTEIN"/>
    <property type="match status" value="1"/>
</dbReference>
<dbReference type="Proteomes" id="UP000216961">
    <property type="component" value="Unassembled WGS sequence"/>
</dbReference>
<evidence type="ECO:0000313" key="4">
    <source>
        <dbReference type="Proteomes" id="UP000216961"/>
    </source>
</evidence>